<gene>
    <name evidence="2" type="ORF">DD237_007097</name>
    <name evidence="1" type="ORF">DD238_002409</name>
</gene>
<reference evidence="3 4" key="1">
    <citation type="submission" date="2018-06" db="EMBL/GenBank/DDBJ databases">
        <title>Comparative genomics of downy mildews reveals potential adaptations to biotrophy.</title>
        <authorList>
            <person name="Fletcher K."/>
            <person name="Klosterman S.J."/>
            <person name="Derevnina L."/>
            <person name="Martin F."/>
            <person name="Koike S."/>
            <person name="Reyes Chin-Wo S."/>
            <person name="Mou B."/>
            <person name="Michelmore R."/>
        </authorList>
    </citation>
    <scope>NUCLEOTIDE SEQUENCE [LARGE SCALE GENOMIC DNA]</scope>
    <source>
        <strain evidence="2 4">R13</strain>
        <strain evidence="1 3">R14</strain>
    </source>
</reference>
<evidence type="ECO:0000313" key="1">
    <source>
        <dbReference type="EMBL" id="RMX69109.1"/>
    </source>
</evidence>
<accession>A0A3M6VQT5</accession>
<protein>
    <submittedName>
        <fullName evidence="1">Uncharacterized protein</fullName>
    </submittedName>
</protein>
<sequence>MKQPPDSVSALDLKWRLMEETELEAAVNLSKPCALCMTLLDCAATTLEPEYASNAQKKTSIFT</sequence>
<evidence type="ECO:0000313" key="4">
    <source>
        <dbReference type="Proteomes" id="UP000286097"/>
    </source>
</evidence>
<name>A0A3M6VQT5_9STRA</name>
<dbReference type="EMBL" id="QLLG01000036">
    <property type="protein sequence ID" value="RMX69109.1"/>
    <property type="molecule type" value="Genomic_DNA"/>
</dbReference>
<dbReference type="VEuPathDB" id="FungiDB:DD237_007097"/>
<organism evidence="1 3">
    <name type="scientific">Peronospora effusa</name>
    <dbReference type="NCBI Taxonomy" id="542832"/>
    <lineage>
        <taxon>Eukaryota</taxon>
        <taxon>Sar</taxon>
        <taxon>Stramenopiles</taxon>
        <taxon>Oomycota</taxon>
        <taxon>Peronosporomycetes</taxon>
        <taxon>Peronosporales</taxon>
        <taxon>Peronosporaceae</taxon>
        <taxon>Peronospora</taxon>
    </lineage>
</organism>
<proteinExistence type="predicted"/>
<dbReference type="AlphaFoldDB" id="A0A3M6VQT5"/>
<dbReference type="Proteomes" id="UP000286097">
    <property type="component" value="Unassembled WGS sequence"/>
</dbReference>
<keyword evidence="3" id="KW-1185">Reference proteome</keyword>
<dbReference type="Proteomes" id="UP000282087">
    <property type="component" value="Unassembled WGS sequence"/>
</dbReference>
<dbReference type="EMBL" id="QKXF01000678">
    <property type="protein sequence ID" value="RQM09662.1"/>
    <property type="molecule type" value="Genomic_DNA"/>
</dbReference>
<evidence type="ECO:0000313" key="2">
    <source>
        <dbReference type="EMBL" id="RQM09662.1"/>
    </source>
</evidence>
<comment type="caution">
    <text evidence="1">The sequence shown here is derived from an EMBL/GenBank/DDBJ whole genome shotgun (WGS) entry which is preliminary data.</text>
</comment>
<evidence type="ECO:0000313" key="3">
    <source>
        <dbReference type="Proteomes" id="UP000282087"/>
    </source>
</evidence>